<accession>Q7X363</accession>
<dbReference type="Gene3D" id="3.30.750.24">
    <property type="entry name" value="STAS domain"/>
    <property type="match status" value="1"/>
</dbReference>
<protein>
    <recommendedName>
        <fullName evidence="2">Anti-sigma factor antagonist</fullName>
    </recommendedName>
</protein>
<evidence type="ECO:0000259" key="3">
    <source>
        <dbReference type="PROSITE" id="PS50801"/>
    </source>
</evidence>
<proteinExistence type="inferred from homology"/>
<organism evidence="4">
    <name type="scientific">uncultured Acidobacteriota bacterium</name>
    <dbReference type="NCBI Taxonomy" id="171953"/>
    <lineage>
        <taxon>Bacteria</taxon>
        <taxon>Pseudomonadati</taxon>
        <taxon>Acidobacteriota</taxon>
        <taxon>environmental samples</taxon>
    </lineage>
</organism>
<dbReference type="InterPro" id="IPR003658">
    <property type="entry name" value="Anti-sigma_ant"/>
</dbReference>
<comment type="similarity">
    <text evidence="1 2">Belongs to the anti-sigma-factor antagonist family.</text>
</comment>
<evidence type="ECO:0000313" key="4">
    <source>
        <dbReference type="EMBL" id="AAP58501.1"/>
    </source>
</evidence>
<dbReference type="EMBL" id="AY281352">
    <property type="protein sequence ID" value="AAP58501.1"/>
    <property type="molecule type" value="Genomic_DNA"/>
</dbReference>
<dbReference type="CDD" id="cd07043">
    <property type="entry name" value="STAS_anti-anti-sigma_factors"/>
    <property type="match status" value="1"/>
</dbReference>
<feature type="domain" description="STAS" evidence="3">
    <location>
        <begin position="6"/>
        <end position="116"/>
    </location>
</feature>
<reference evidence="4" key="1">
    <citation type="journal article" date="2003" name="Mol. Microbiol.">
        <title>Acidobacteria form a coherent but highly diverse group within the bacterial domain: evidence from environmental genomics.</title>
        <authorList>
            <person name="Quaiser A."/>
            <person name="Ochsenreiter T."/>
            <person name="Lanz C."/>
            <person name="Schuster S.C."/>
            <person name="Treusch A.H."/>
            <person name="Eck J."/>
            <person name="Schleper C."/>
        </authorList>
    </citation>
    <scope>NUCLEOTIDE SEQUENCE</scope>
</reference>
<dbReference type="SUPFAM" id="SSF52091">
    <property type="entry name" value="SpoIIaa-like"/>
    <property type="match status" value="1"/>
</dbReference>
<dbReference type="PROSITE" id="PS50801">
    <property type="entry name" value="STAS"/>
    <property type="match status" value="1"/>
</dbReference>
<dbReference type="Pfam" id="PF01740">
    <property type="entry name" value="STAS"/>
    <property type="match status" value="1"/>
</dbReference>
<dbReference type="GO" id="GO:0043856">
    <property type="term" value="F:anti-sigma factor antagonist activity"/>
    <property type="evidence" value="ECO:0007669"/>
    <property type="project" value="InterPro"/>
</dbReference>
<sequence length="118" mass="13141">MEEAAMQIDERVVDGVTILDLKGKMTLGEGDELLKDKINSLIQQDRKKLLLNLEGVPYIDSAGLGEIVRTYTTVSRQGGKLKLLNLTKRIQDLLAITKLLTVFETYESEPDALKSFSS</sequence>
<name>Q7X363_9BACT</name>
<evidence type="ECO:0000256" key="1">
    <source>
        <dbReference type="ARBA" id="ARBA00009013"/>
    </source>
</evidence>
<dbReference type="AlphaFoldDB" id="Q7X363"/>
<dbReference type="InterPro" id="IPR036513">
    <property type="entry name" value="STAS_dom_sf"/>
</dbReference>
<dbReference type="InterPro" id="IPR002645">
    <property type="entry name" value="STAS_dom"/>
</dbReference>
<evidence type="ECO:0000256" key="2">
    <source>
        <dbReference type="RuleBase" id="RU003749"/>
    </source>
</evidence>
<dbReference type="PANTHER" id="PTHR33495">
    <property type="entry name" value="ANTI-SIGMA FACTOR ANTAGONIST TM_1081-RELATED-RELATED"/>
    <property type="match status" value="1"/>
</dbReference>
<dbReference type="NCBIfam" id="TIGR00377">
    <property type="entry name" value="ant_ant_sig"/>
    <property type="match status" value="1"/>
</dbReference>